<protein>
    <submittedName>
        <fullName evidence="6">3-oxoacyl-[acyl-carrier-protein] synthase-3</fullName>
    </submittedName>
</protein>
<evidence type="ECO:0000313" key="6">
    <source>
        <dbReference type="EMBL" id="RMB04871.1"/>
    </source>
</evidence>
<dbReference type="InterPro" id="IPR013747">
    <property type="entry name" value="ACP_syn_III_C"/>
</dbReference>
<dbReference type="InterPro" id="IPR013751">
    <property type="entry name" value="ACP_syn_III_N"/>
</dbReference>
<keyword evidence="7" id="KW-1185">Reference proteome</keyword>
<name>A0A3M0C4U3_9PROT</name>
<feature type="compositionally biased region" description="Polar residues" evidence="3">
    <location>
        <begin position="1"/>
        <end position="10"/>
    </location>
</feature>
<feature type="domain" description="Beta-ketoacyl-[acyl-carrier-protein] synthase III C-terminal" evidence="4">
    <location>
        <begin position="323"/>
        <end position="394"/>
    </location>
</feature>
<feature type="domain" description="Beta-ketoacyl-[acyl-carrier-protein] synthase III N-terminal" evidence="5">
    <location>
        <begin position="159"/>
        <end position="253"/>
    </location>
</feature>
<gene>
    <name evidence="6" type="ORF">BXY39_2441</name>
</gene>
<dbReference type="InterPro" id="IPR016039">
    <property type="entry name" value="Thiolase-like"/>
</dbReference>
<evidence type="ECO:0000256" key="1">
    <source>
        <dbReference type="ARBA" id="ARBA00022679"/>
    </source>
</evidence>
<dbReference type="EMBL" id="REFR01000012">
    <property type="protein sequence ID" value="RMB04871.1"/>
    <property type="molecule type" value="Genomic_DNA"/>
</dbReference>
<dbReference type="Proteomes" id="UP000271227">
    <property type="component" value="Unassembled WGS sequence"/>
</dbReference>
<feature type="region of interest" description="Disordered" evidence="3">
    <location>
        <begin position="1"/>
        <end position="35"/>
    </location>
</feature>
<reference evidence="6 7" key="1">
    <citation type="submission" date="2018-10" db="EMBL/GenBank/DDBJ databases">
        <title>Genomic Encyclopedia of Archaeal and Bacterial Type Strains, Phase II (KMG-II): from individual species to whole genera.</title>
        <authorList>
            <person name="Goeker M."/>
        </authorList>
    </citation>
    <scope>NUCLEOTIDE SEQUENCE [LARGE SCALE GENOMIC DNA]</scope>
    <source>
        <strain evidence="6 7">DSM 25217</strain>
    </source>
</reference>
<dbReference type="GO" id="GO:0044550">
    <property type="term" value="P:secondary metabolite biosynthetic process"/>
    <property type="evidence" value="ECO:0007669"/>
    <property type="project" value="TreeGrafter"/>
</dbReference>
<dbReference type="GO" id="GO:0004315">
    <property type="term" value="F:3-oxoacyl-[acyl-carrier-protein] synthase activity"/>
    <property type="evidence" value="ECO:0007669"/>
    <property type="project" value="InterPro"/>
</dbReference>
<organism evidence="6 7">
    <name type="scientific">Eilatimonas milleporae</name>
    <dbReference type="NCBI Taxonomy" id="911205"/>
    <lineage>
        <taxon>Bacteria</taxon>
        <taxon>Pseudomonadati</taxon>
        <taxon>Pseudomonadota</taxon>
        <taxon>Alphaproteobacteria</taxon>
        <taxon>Kordiimonadales</taxon>
        <taxon>Kordiimonadaceae</taxon>
        <taxon>Eilatimonas</taxon>
    </lineage>
</organism>
<dbReference type="PANTHER" id="PTHR34069:SF2">
    <property type="entry name" value="BETA-KETOACYL-[ACYL-CARRIER-PROTEIN] SYNTHASE III"/>
    <property type="match status" value="1"/>
</dbReference>
<sequence length="417" mass="42792">MAQHGTQGPVTVQFPGQFPGSRQGTNDGRAPWSSRTPLALRGIGAALPGEPVTTDTLIARIADGFAPDIAGRARVYADKLGIRARHLARDFQTRREGPRAGDSNPDLAARAVRAALDSAGLDVGDIGYLIGHTATPAQPVPGNIAFVADLLDFHGPHMELRQACTGFANALVIAHGLLQGPGPGAEPGPEQGIGPVVIVGSETGSSFFDPGALDEDRGQLVNMVQMGDGAAAVVLDRVDGQPGSVNGPALGSDSGPGPVLGMVESSFFGQIGVGRTPGFQLADGGSARPAPRGAVLAFDHAFADVRANGADLFQAGLKAAADLGVDIDGVTHIVPHQANGIMDGLIEQFFGLPRDRIHVEADRRGNTGSAAIWLALSSLAPGMAPGETALILGAEATKYMYGGFVFRRGPHADKTAV</sequence>
<dbReference type="Pfam" id="PF08541">
    <property type="entry name" value="ACP_syn_III_C"/>
    <property type="match status" value="1"/>
</dbReference>
<dbReference type="OrthoDB" id="6251378at2"/>
<proteinExistence type="predicted"/>
<dbReference type="GO" id="GO:0006633">
    <property type="term" value="P:fatty acid biosynthetic process"/>
    <property type="evidence" value="ECO:0007669"/>
    <property type="project" value="InterPro"/>
</dbReference>
<evidence type="ECO:0000256" key="2">
    <source>
        <dbReference type="ARBA" id="ARBA00023315"/>
    </source>
</evidence>
<evidence type="ECO:0000259" key="5">
    <source>
        <dbReference type="Pfam" id="PF08545"/>
    </source>
</evidence>
<evidence type="ECO:0000313" key="7">
    <source>
        <dbReference type="Proteomes" id="UP000271227"/>
    </source>
</evidence>
<dbReference type="PANTHER" id="PTHR34069">
    <property type="entry name" value="3-OXOACYL-[ACYL-CARRIER-PROTEIN] SYNTHASE 3"/>
    <property type="match status" value="1"/>
</dbReference>
<dbReference type="Pfam" id="PF08545">
    <property type="entry name" value="ACP_syn_III"/>
    <property type="match status" value="1"/>
</dbReference>
<accession>A0A3M0C4U3</accession>
<dbReference type="Gene3D" id="3.40.47.10">
    <property type="match status" value="2"/>
</dbReference>
<dbReference type="SUPFAM" id="SSF53901">
    <property type="entry name" value="Thiolase-like"/>
    <property type="match status" value="2"/>
</dbReference>
<evidence type="ECO:0000259" key="4">
    <source>
        <dbReference type="Pfam" id="PF08541"/>
    </source>
</evidence>
<keyword evidence="1" id="KW-0808">Transferase</keyword>
<comment type="caution">
    <text evidence="6">The sequence shown here is derived from an EMBL/GenBank/DDBJ whole genome shotgun (WGS) entry which is preliminary data.</text>
</comment>
<keyword evidence="2" id="KW-0012">Acyltransferase</keyword>
<dbReference type="RefSeq" id="WP_121939130.1">
    <property type="nucleotide sequence ID" value="NZ_REFR01000012.1"/>
</dbReference>
<evidence type="ECO:0000256" key="3">
    <source>
        <dbReference type="SAM" id="MobiDB-lite"/>
    </source>
</evidence>
<dbReference type="AlphaFoldDB" id="A0A3M0C4U3"/>
<dbReference type="InParanoid" id="A0A3M0C4U3"/>